<reference evidence="1" key="1">
    <citation type="submission" date="2023-03" db="EMBL/GenBank/DDBJ databases">
        <title>Actinoallomurus iriomotensis NBRC 103684.</title>
        <authorList>
            <person name="Ichikawa N."/>
            <person name="Sato H."/>
            <person name="Tonouchi N."/>
        </authorList>
    </citation>
    <scope>NUCLEOTIDE SEQUENCE</scope>
    <source>
        <strain evidence="1">NBRC 103684</strain>
    </source>
</reference>
<dbReference type="EMBL" id="BSTK01000004">
    <property type="protein sequence ID" value="GLY85426.1"/>
    <property type="molecule type" value="Genomic_DNA"/>
</dbReference>
<comment type="caution">
    <text evidence="1">The sequence shown here is derived from an EMBL/GenBank/DDBJ whole genome shotgun (WGS) entry which is preliminary data.</text>
</comment>
<evidence type="ECO:0000313" key="1">
    <source>
        <dbReference type="EMBL" id="GLY85426.1"/>
    </source>
</evidence>
<sequence>MHADAHGRILLAGPDGTLHRYEMATGARLGAPIPAPRGTSHGAGIGRLHGRDVVLVMAGTGILVYDAGMGARLLRLATHCVTFDVTTAGEDGIVAITEHGARDYRVDQRMRRADRRRSQ</sequence>
<dbReference type="AlphaFoldDB" id="A0A9W6S186"/>
<accession>A0A9W6S186</accession>
<dbReference type="Proteomes" id="UP001165074">
    <property type="component" value="Unassembled WGS sequence"/>
</dbReference>
<keyword evidence="2" id="KW-1185">Reference proteome</keyword>
<proteinExistence type="predicted"/>
<evidence type="ECO:0000313" key="2">
    <source>
        <dbReference type="Proteomes" id="UP001165074"/>
    </source>
</evidence>
<organism evidence="1 2">
    <name type="scientific">Actinoallomurus iriomotensis</name>
    <dbReference type="NCBI Taxonomy" id="478107"/>
    <lineage>
        <taxon>Bacteria</taxon>
        <taxon>Bacillati</taxon>
        <taxon>Actinomycetota</taxon>
        <taxon>Actinomycetes</taxon>
        <taxon>Streptosporangiales</taxon>
        <taxon>Thermomonosporaceae</taxon>
        <taxon>Actinoallomurus</taxon>
    </lineage>
</organism>
<protein>
    <submittedName>
        <fullName evidence="1">Uncharacterized protein</fullName>
    </submittedName>
</protein>
<name>A0A9W6S186_9ACTN</name>
<gene>
    <name evidence="1" type="ORF">Airi02_033550</name>
</gene>